<organism evidence="1 2">
    <name type="scientific">Citrus sinensis</name>
    <name type="common">Sweet orange</name>
    <name type="synonym">Citrus aurantium var. sinensis</name>
    <dbReference type="NCBI Taxonomy" id="2711"/>
    <lineage>
        <taxon>Eukaryota</taxon>
        <taxon>Viridiplantae</taxon>
        <taxon>Streptophyta</taxon>
        <taxon>Embryophyta</taxon>
        <taxon>Tracheophyta</taxon>
        <taxon>Spermatophyta</taxon>
        <taxon>Magnoliopsida</taxon>
        <taxon>eudicotyledons</taxon>
        <taxon>Gunneridae</taxon>
        <taxon>Pentapetalae</taxon>
        <taxon>rosids</taxon>
        <taxon>malvids</taxon>
        <taxon>Sapindales</taxon>
        <taxon>Rutaceae</taxon>
        <taxon>Aurantioideae</taxon>
        <taxon>Citrus</taxon>
    </lineage>
</organism>
<evidence type="ECO:0000313" key="1">
    <source>
        <dbReference type="EMBL" id="KAH9716355.1"/>
    </source>
</evidence>
<reference evidence="2" key="1">
    <citation type="journal article" date="2023" name="Hortic. Res.">
        <title>A chromosome-level phased genome enabling allele-level studies in sweet orange: a case study on citrus Huanglongbing tolerance.</title>
        <authorList>
            <person name="Wu B."/>
            <person name="Yu Q."/>
            <person name="Deng Z."/>
            <person name="Duan Y."/>
            <person name="Luo F."/>
            <person name="Gmitter F. Jr."/>
        </authorList>
    </citation>
    <scope>NUCLEOTIDE SEQUENCE [LARGE SCALE GENOMIC DNA]</scope>
    <source>
        <strain evidence="2">cv. Valencia</strain>
    </source>
</reference>
<dbReference type="EMBL" id="CM039176">
    <property type="protein sequence ID" value="KAH9716355.1"/>
    <property type="molecule type" value="Genomic_DNA"/>
</dbReference>
<comment type="caution">
    <text evidence="1">The sequence shown here is derived from an EMBL/GenBank/DDBJ whole genome shotgun (WGS) entry which is preliminary data.</text>
</comment>
<protein>
    <submittedName>
        <fullName evidence="1">AAA-ATPase</fullName>
    </submittedName>
</protein>
<keyword evidence="2" id="KW-1185">Reference proteome</keyword>
<accession>A0ACB8JFX4</accession>
<name>A0ACB8JFX4_CITSI</name>
<sequence>MSEAKAVLSIAASLAASAMLIGSIANDFLPTEVQDYWYSSLHFVSQYLSSRITIVIEEFLGLTINQVFEATHLYLGDRTTTSSAKRLRVGKSEKEKTFRTTLDRNEEMVDVFEDVTLKWKLICTQVPLSVEYINPDLEDHNASLRSEVRHYELSFHKKHTDTVLNLYLPHVLKKAKAVKEDCNTVKLHTVLRNCWDANNVVLQHAMTFKDLALDSELKKMIIKDLDIFRNGKEYYRRVGRVWKRGTTMVKTVPPTIFLQQNFSFRAQWQGMPSGDNLCAKDLIEVLERKHEAKSYKRITSKPKVYNFCFKFLIEQNVAYFDIPVDDSRSKAVMKECYPRSGATSNFAAFVPIRKLVASPVFEYMIKAHLVTFPLEYRQQEAYPAGSLLQGPFGIFFLAIRKLVSGITADMSGKFAFWLKFFLPV</sequence>
<evidence type="ECO:0000313" key="2">
    <source>
        <dbReference type="Proteomes" id="UP000829398"/>
    </source>
</evidence>
<gene>
    <name evidence="1" type="ORF">KPL71_021431</name>
</gene>
<dbReference type="Proteomes" id="UP000829398">
    <property type="component" value="Chromosome 7"/>
</dbReference>
<proteinExistence type="predicted"/>